<proteinExistence type="predicted"/>
<comment type="caution">
    <text evidence="2">The sequence shown here is derived from an EMBL/GenBank/DDBJ whole genome shotgun (WGS) entry which is preliminary data.</text>
</comment>
<protein>
    <submittedName>
        <fullName evidence="2">Macrolide export ATP-binding/permease protein</fullName>
    </submittedName>
</protein>
<name>A0A1B6NPK0_9ZZZZ</name>
<sequence length="45" mass="4786">SFKVIYSPTSIIAAFVCSTLIGVVFGFLPARNAAKLDPVEALSRD</sequence>
<evidence type="ECO:0000256" key="1">
    <source>
        <dbReference type="SAM" id="Phobius"/>
    </source>
</evidence>
<keyword evidence="1" id="KW-1133">Transmembrane helix</keyword>
<feature type="non-terminal residue" evidence="2">
    <location>
        <position position="1"/>
    </location>
</feature>
<keyword evidence="1" id="KW-0812">Transmembrane</keyword>
<organism evidence="2">
    <name type="scientific">marine sediment metagenome</name>
    <dbReference type="NCBI Taxonomy" id="412755"/>
    <lineage>
        <taxon>unclassified sequences</taxon>
        <taxon>metagenomes</taxon>
        <taxon>ecological metagenomes</taxon>
    </lineage>
</organism>
<evidence type="ECO:0000313" key="3">
    <source>
        <dbReference type="EMBL" id="KTF05355.1"/>
    </source>
</evidence>
<keyword evidence="2" id="KW-0067">ATP-binding</keyword>
<keyword evidence="2" id="KW-0547">Nucleotide-binding</keyword>
<feature type="transmembrane region" description="Helical" evidence="1">
    <location>
        <begin position="6"/>
        <end position="28"/>
    </location>
</feature>
<dbReference type="EMBL" id="AYSL01001852">
    <property type="protein sequence ID" value="KTF05336.1"/>
    <property type="molecule type" value="Genomic_DNA"/>
</dbReference>
<dbReference type="GO" id="GO:0005524">
    <property type="term" value="F:ATP binding"/>
    <property type="evidence" value="ECO:0007669"/>
    <property type="project" value="UniProtKB-KW"/>
</dbReference>
<evidence type="ECO:0000313" key="2">
    <source>
        <dbReference type="EMBL" id="KTF05336.1"/>
    </source>
</evidence>
<gene>
    <name evidence="3" type="ORF">MGSAQ_003149</name>
    <name evidence="2" type="ORF">MGSAQ_003168</name>
</gene>
<reference evidence="2" key="1">
    <citation type="submission" date="2013-11" db="EMBL/GenBank/DDBJ databases">
        <title>Microbial diversity, functional groups and degradation webs in Northern and Southern Mediterranean and Red Sea marine crude oil polluted sites.</title>
        <authorList>
            <person name="Daffonchio D."/>
            <person name="Mapelli F."/>
            <person name="Ferrer M."/>
            <person name="Richter M."/>
            <person name="Cherif A."/>
            <person name="Malkawi H.I."/>
            <person name="Yakimov M.M."/>
            <person name="Abdel-Fattah Y.R."/>
            <person name="Blaghen M."/>
            <person name="Golyshin P.N."/>
            <person name="Kalogerakis N."/>
            <person name="Boon N."/>
            <person name="Magagnini M."/>
            <person name="Fava F."/>
        </authorList>
    </citation>
    <scope>NUCLEOTIDE SEQUENCE</scope>
</reference>
<dbReference type="EMBL" id="AYSL01001839">
    <property type="protein sequence ID" value="KTF05355.1"/>
    <property type="molecule type" value="Genomic_DNA"/>
</dbReference>
<dbReference type="AlphaFoldDB" id="A0A1B6NPK0"/>
<accession>A0A1B6NPK0</accession>
<keyword evidence="1" id="KW-0472">Membrane</keyword>